<comment type="caution">
    <text evidence="7">The sequence shown here is derived from an EMBL/GenBank/DDBJ whole genome shotgun (WGS) entry which is preliminary data.</text>
</comment>
<evidence type="ECO:0008006" key="9">
    <source>
        <dbReference type="Google" id="ProtNLM"/>
    </source>
</evidence>
<sequence>MSTAFVALLRCASADLAGGNGARNGVGKIGLLASFFVVENAWKGSPRFEASLPIQHKPYEIRWLGDILDPKEQPIDAAAGCCSTMVSLSNGFLATLNFVTLLASVALIGAGAYVLAQPATECQRMVRVPAMALGAAFLLLSLMAIAGACCRATPLLWAYVVAMFLILTGMFVATAFAFAVTNRSAAAAAAGYRVGDYSDWLRDRVRDYETWSRIESCMADAGVCAAAGAGWWVAGVQGGINAGELYQRYLPLVQPPAYCGFEAVNATFWAPRASPDASTAGDAIDCRAWSNDQRVLCFGVVTTAIHHWKAVAVVNVAVLVLLSLSYSLGCCAIRNNRDRRYYY</sequence>
<proteinExistence type="inferred from homology"/>
<keyword evidence="5 6" id="KW-0472">Membrane</keyword>
<dbReference type="PANTHER" id="PTHR32191">
    <property type="entry name" value="TETRASPANIN-8-RELATED"/>
    <property type="match status" value="1"/>
</dbReference>
<evidence type="ECO:0000256" key="4">
    <source>
        <dbReference type="ARBA" id="ARBA00022989"/>
    </source>
</evidence>
<dbReference type="GO" id="GO:0009734">
    <property type="term" value="P:auxin-activated signaling pathway"/>
    <property type="evidence" value="ECO:0007669"/>
    <property type="project" value="InterPro"/>
</dbReference>
<gene>
    <name evidence="7" type="ORF">HU200_017529</name>
</gene>
<dbReference type="EMBL" id="JACEFO010001623">
    <property type="protein sequence ID" value="KAF8729585.1"/>
    <property type="molecule type" value="Genomic_DNA"/>
</dbReference>
<feature type="transmembrane region" description="Helical" evidence="6">
    <location>
        <begin position="154"/>
        <end position="180"/>
    </location>
</feature>
<keyword evidence="8" id="KW-1185">Reference proteome</keyword>
<dbReference type="AlphaFoldDB" id="A0A835F6M8"/>
<comment type="subcellular location">
    <subcellularLocation>
        <location evidence="1">Membrane</location>
        <topology evidence="1">Multi-pass membrane protein</topology>
    </subcellularLocation>
</comment>
<evidence type="ECO:0000256" key="3">
    <source>
        <dbReference type="ARBA" id="ARBA00022692"/>
    </source>
</evidence>
<reference evidence="7" key="1">
    <citation type="submission" date="2020-07" db="EMBL/GenBank/DDBJ databases">
        <title>Genome sequence and genetic diversity analysis of an under-domesticated orphan crop, white fonio (Digitaria exilis).</title>
        <authorList>
            <person name="Bennetzen J.L."/>
            <person name="Chen S."/>
            <person name="Ma X."/>
            <person name="Wang X."/>
            <person name="Yssel A.E.J."/>
            <person name="Chaluvadi S.R."/>
            <person name="Johnson M."/>
            <person name="Gangashetty P."/>
            <person name="Hamidou F."/>
            <person name="Sanogo M.D."/>
            <person name="Zwaenepoel A."/>
            <person name="Wallace J."/>
            <person name="Van De Peer Y."/>
            <person name="Van Deynze A."/>
        </authorList>
    </citation>
    <scope>NUCLEOTIDE SEQUENCE</scope>
    <source>
        <tissue evidence="7">Leaves</tissue>
    </source>
</reference>
<feature type="transmembrane region" description="Helical" evidence="6">
    <location>
        <begin position="128"/>
        <end position="148"/>
    </location>
</feature>
<dbReference type="GO" id="GO:0016020">
    <property type="term" value="C:membrane"/>
    <property type="evidence" value="ECO:0007669"/>
    <property type="project" value="UniProtKB-SubCell"/>
</dbReference>
<dbReference type="OrthoDB" id="672773at2759"/>
<evidence type="ECO:0000256" key="2">
    <source>
        <dbReference type="ARBA" id="ARBA00006840"/>
    </source>
</evidence>
<evidence type="ECO:0000256" key="6">
    <source>
        <dbReference type="SAM" id="Phobius"/>
    </source>
</evidence>
<dbReference type="Pfam" id="PF00335">
    <property type="entry name" value="Tetraspanin"/>
    <property type="match status" value="1"/>
</dbReference>
<evidence type="ECO:0000313" key="8">
    <source>
        <dbReference type="Proteomes" id="UP000636709"/>
    </source>
</evidence>
<name>A0A835F6M8_9POAL</name>
<keyword evidence="4 6" id="KW-1133">Transmembrane helix</keyword>
<evidence type="ECO:0000313" key="7">
    <source>
        <dbReference type="EMBL" id="KAF8729585.1"/>
    </source>
</evidence>
<dbReference type="InterPro" id="IPR044991">
    <property type="entry name" value="TET_plant"/>
</dbReference>
<evidence type="ECO:0000256" key="5">
    <source>
        <dbReference type="ARBA" id="ARBA00023136"/>
    </source>
</evidence>
<feature type="transmembrane region" description="Helical" evidence="6">
    <location>
        <begin position="310"/>
        <end position="329"/>
    </location>
</feature>
<dbReference type="Proteomes" id="UP000636709">
    <property type="component" value="Unassembled WGS sequence"/>
</dbReference>
<keyword evidence="3 6" id="KW-0812">Transmembrane</keyword>
<organism evidence="7 8">
    <name type="scientific">Digitaria exilis</name>
    <dbReference type="NCBI Taxonomy" id="1010633"/>
    <lineage>
        <taxon>Eukaryota</taxon>
        <taxon>Viridiplantae</taxon>
        <taxon>Streptophyta</taxon>
        <taxon>Embryophyta</taxon>
        <taxon>Tracheophyta</taxon>
        <taxon>Spermatophyta</taxon>
        <taxon>Magnoliopsida</taxon>
        <taxon>Liliopsida</taxon>
        <taxon>Poales</taxon>
        <taxon>Poaceae</taxon>
        <taxon>PACMAD clade</taxon>
        <taxon>Panicoideae</taxon>
        <taxon>Panicodae</taxon>
        <taxon>Paniceae</taxon>
        <taxon>Anthephorinae</taxon>
        <taxon>Digitaria</taxon>
    </lineage>
</organism>
<protein>
    <recommendedName>
        <fullName evidence="9">Tetraspanin</fullName>
    </recommendedName>
</protein>
<dbReference type="InterPro" id="IPR018499">
    <property type="entry name" value="Tetraspanin/Peripherin"/>
</dbReference>
<feature type="transmembrane region" description="Helical" evidence="6">
    <location>
        <begin position="92"/>
        <end position="116"/>
    </location>
</feature>
<evidence type="ECO:0000256" key="1">
    <source>
        <dbReference type="ARBA" id="ARBA00004141"/>
    </source>
</evidence>
<accession>A0A835F6M8</accession>
<comment type="similarity">
    <text evidence="2">Belongs to the tetraspanin (TM4SF) family.</text>
</comment>